<keyword evidence="2" id="KW-1185">Reference proteome</keyword>
<evidence type="ECO:0000313" key="2">
    <source>
        <dbReference type="Proteomes" id="UP001064971"/>
    </source>
</evidence>
<evidence type="ECO:0000313" key="1">
    <source>
        <dbReference type="EMBL" id="BDP42911.1"/>
    </source>
</evidence>
<accession>A0ABM8AGQ3</accession>
<gene>
    <name evidence="1" type="ORF">DAETH_28800</name>
</gene>
<reference evidence="1" key="1">
    <citation type="submission" date="2022-07" db="EMBL/GenBank/DDBJ databases">
        <title>Complete Genome Sequence of the Radioresistant Bacterium Deinococcus aetherius ST0316, Isolated from the Air Dust collected in Lower Stratosphere above Japan.</title>
        <authorList>
            <person name="Satoh K."/>
            <person name="Hagiwara K."/>
            <person name="Katsumata K."/>
            <person name="Kubo A."/>
            <person name="Yokobori S."/>
            <person name="Yamagishi A."/>
            <person name="Oono Y."/>
            <person name="Narumi I."/>
        </authorList>
    </citation>
    <scope>NUCLEOTIDE SEQUENCE</scope>
    <source>
        <strain evidence="1">ST0316</strain>
    </source>
</reference>
<evidence type="ECO:0008006" key="3">
    <source>
        <dbReference type="Google" id="ProtNLM"/>
    </source>
</evidence>
<organism evidence="1 2">
    <name type="scientific">Deinococcus aetherius</name>
    <dbReference type="NCBI Taxonomy" id="200252"/>
    <lineage>
        <taxon>Bacteria</taxon>
        <taxon>Thermotogati</taxon>
        <taxon>Deinococcota</taxon>
        <taxon>Deinococci</taxon>
        <taxon>Deinococcales</taxon>
        <taxon>Deinococcaceae</taxon>
        <taxon>Deinococcus</taxon>
    </lineage>
</organism>
<name>A0ABM8AGQ3_9DEIO</name>
<protein>
    <recommendedName>
        <fullName evidence="3">Phage portal protein</fullName>
    </recommendedName>
</protein>
<sequence length="444" mass="48688">MDTAVLTALVQDQMADIATTWQAESDARQAIGGKGIEAMVAQLFPGVDINLLKANKDVPNYLQQGISRYVRALTRGELNWEWEGEGSEPDARVSPGAFLDSRGRDLVQDATTDALVSGKFAFLPAVTPDGRLRLTTLTGFLWPIYEPGDASEVLGVLQITSARKGDKIKYEVRRYSPGLLEVFGDLEEWQKYAAKTPEVFQQPAKDRLPIAFRIVGRDADRQPEGIAQTAVPAFRRFVKFAVLLAFIATRGGFEERLVKSDQLFQLAKENPRHPLVLELKKVGVNVVRLLDGGGSYERLDPVVLSEYRDQEAAARADVRDALNMPDTGGDLSGDALQEKREAYTEFTESVAGSVGGALTEAHALGAVLRPAELRPGYRVTLEPRFTRDVMNERKMLLEEYKAGLPRSAWLSGLQSLGVSQVTQAHINAALAEEEALAPPRVEGA</sequence>
<proteinExistence type="predicted"/>
<dbReference type="Proteomes" id="UP001064971">
    <property type="component" value="Chromosome"/>
</dbReference>
<dbReference type="EMBL" id="AP026560">
    <property type="protein sequence ID" value="BDP42911.1"/>
    <property type="molecule type" value="Genomic_DNA"/>
</dbReference>
<dbReference type="RefSeq" id="WP_264775587.1">
    <property type="nucleotide sequence ID" value="NZ_AP026560.1"/>
</dbReference>